<comment type="caution">
    <text evidence="8">The sequence shown here is derived from an EMBL/GenBank/DDBJ whole genome shotgun (WGS) entry which is preliminary data.</text>
</comment>
<keyword evidence="6" id="KW-0472">Membrane</keyword>
<keyword evidence="3" id="KW-0732">Signal</keyword>
<evidence type="ECO:0000313" key="9">
    <source>
        <dbReference type="Proteomes" id="UP000297253"/>
    </source>
</evidence>
<evidence type="ECO:0000256" key="1">
    <source>
        <dbReference type="ARBA" id="ARBA00022512"/>
    </source>
</evidence>
<evidence type="ECO:0000256" key="3">
    <source>
        <dbReference type="ARBA" id="ARBA00022729"/>
    </source>
</evidence>
<keyword evidence="1" id="KW-0134">Cell wall</keyword>
<dbReference type="Proteomes" id="UP000297253">
    <property type="component" value="Unassembled WGS sequence"/>
</dbReference>
<keyword evidence="6" id="KW-1133">Transmembrane helix</keyword>
<dbReference type="NCBIfam" id="TIGR01167">
    <property type="entry name" value="LPXTG_anchor"/>
    <property type="match status" value="1"/>
</dbReference>
<evidence type="ECO:0000256" key="4">
    <source>
        <dbReference type="ARBA" id="ARBA00023088"/>
    </source>
</evidence>
<feature type="compositionally biased region" description="Polar residues" evidence="5">
    <location>
        <begin position="204"/>
        <end position="222"/>
    </location>
</feature>
<dbReference type="OrthoDB" id="2218359at2"/>
<name>A0A4Y9J8B2_9STRE</name>
<dbReference type="EMBL" id="SPPD01000013">
    <property type="protein sequence ID" value="TFU97260.1"/>
    <property type="molecule type" value="Genomic_DNA"/>
</dbReference>
<keyword evidence="6" id="KW-0812">Transmembrane</keyword>
<dbReference type="Pfam" id="PF00746">
    <property type="entry name" value="Gram_pos_anchor"/>
    <property type="match status" value="1"/>
</dbReference>
<proteinExistence type="predicted"/>
<feature type="region of interest" description="Disordered" evidence="5">
    <location>
        <begin position="204"/>
        <end position="230"/>
    </location>
</feature>
<sequence>MLKPIMMMTRIILFRPITRLQLVMPTQRIENKVLDFNGVEPGMVELDDVKQYGLVSKVRYPVAVRVDLVVDKEVAKQNPRLAVDVRNVWRSFYESDRYSDYSDGAQTIEDYRRTLGEYSPSYRYVGNPSLIKPGSFDNDGLHLAGDVAITKATGDWSHIGRDVSPGFNYVDTFNLHRNVAVRYIAPEYEDLADIAVVEYVPSTEASSTLPDGTDTGVDSSQAGGAKAKQRKVLPATGEQVSVWLVALGLLILVVAVFIYRRKKSDKRFDLNGPKAR</sequence>
<gene>
    <name evidence="8" type="ORF">E4T82_08500</name>
</gene>
<protein>
    <submittedName>
        <fullName evidence="8">LPXTG cell wall anchor domain-containing protein</fullName>
    </submittedName>
</protein>
<accession>A0A4Y9J8B2</accession>
<feature type="transmembrane region" description="Helical" evidence="6">
    <location>
        <begin position="240"/>
        <end position="259"/>
    </location>
</feature>
<dbReference type="InterPro" id="IPR019931">
    <property type="entry name" value="LPXTG_anchor"/>
</dbReference>
<organism evidence="8 9">
    <name type="scientific">Streptococcus cuniculi</name>
    <dbReference type="NCBI Taxonomy" id="1432788"/>
    <lineage>
        <taxon>Bacteria</taxon>
        <taxon>Bacillati</taxon>
        <taxon>Bacillota</taxon>
        <taxon>Bacilli</taxon>
        <taxon>Lactobacillales</taxon>
        <taxon>Streptococcaceae</taxon>
        <taxon>Streptococcus</taxon>
    </lineage>
</organism>
<keyword evidence="4" id="KW-0572">Peptidoglycan-anchor</keyword>
<evidence type="ECO:0000256" key="5">
    <source>
        <dbReference type="SAM" id="MobiDB-lite"/>
    </source>
</evidence>
<feature type="domain" description="Gram-positive cocci surface proteins LPxTG" evidence="7">
    <location>
        <begin position="233"/>
        <end position="269"/>
    </location>
</feature>
<evidence type="ECO:0000259" key="7">
    <source>
        <dbReference type="PROSITE" id="PS50847"/>
    </source>
</evidence>
<evidence type="ECO:0000313" key="8">
    <source>
        <dbReference type="EMBL" id="TFU97260.1"/>
    </source>
</evidence>
<evidence type="ECO:0000256" key="2">
    <source>
        <dbReference type="ARBA" id="ARBA00022525"/>
    </source>
</evidence>
<evidence type="ECO:0000256" key="6">
    <source>
        <dbReference type="SAM" id="Phobius"/>
    </source>
</evidence>
<reference evidence="8 9" key="1">
    <citation type="submission" date="2019-03" db="EMBL/GenBank/DDBJ databases">
        <title>Diversity of the mouse oral microbiome.</title>
        <authorList>
            <person name="Joseph S."/>
            <person name="Aduse-Opoku J."/>
            <person name="Curtis M."/>
            <person name="Wade W."/>
            <person name="Hashim A."/>
        </authorList>
    </citation>
    <scope>NUCLEOTIDE SEQUENCE [LARGE SCALE GENOMIC DNA]</scope>
    <source>
        <strain evidence="8 9">WM131</strain>
    </source>
</reference>
<dbReference type="AlphaFoldDB" id="A0A4Y9J8B2"/>
<keyword evidence="2" id="KW-0964">Secreted</keyword>
<dbReference type="PROSITE" id="PS50847">
    <property type="entry name" value="GRAM_POS_ANCHORING"/>
    <property type="match status" value="1"/>
</dbReference>